<keyword evidence="3" id="KW-1185">Reference proteome</keyword>
<protein>
    <recommendedName>
        <fullName evidence="1">RNase III domain-containing protein</fullName>
    </recommendedName>
</protein>
<organism evidence="2 3">
    <name type="scientific">Calocera cornea HHB12733</name>
    <dbReference type="NCBI Taxonomy" id="1353952"/>
    <lineage>
        <taxon>Eukaryota</taxon>
        <taxon>Fungi</taxon>
        <taxon>Dikarya</taxon>
        <taxon>Basidiomycota</taxon>
        <taxon>Agaricomycotina</taxon>
        <taxon>Dacrymycetes</taxon>
        <taxon>Dacrymycetales</taxon>
        <taxon>Dacrymycetaceae</taxon>
        <taxon>Calocera</taxon>
    </lineage>
</organism>
<evidence type="ECO:0000259" key="1">
    <source>
        <dbReference type="PROSITE" id="PS50142"/>
    </source>
</evidence>
<dbReference type="OrthoDB" id="10392055at2759"/>
<dbReference type="Proteomes" id="UP000076842">
    <property type="component" value="Unassembled WGS sequence"/>
</dbReference>
<accession>A0A165H7K0</accession>
<name>A0A165H7K0_9BASI</name>
<evidence type="ECO:0000313" key="2">
    <source>
        <dbReference type="EMBL" id="KZT58954.1"/>
    </source>
</evidence>
<dbReference type="InterPro" id="IPR036389">
    <property type="entry name" value="RNase_III_sf"/>
</dbReference>
<dbReference type="GO" id="GO:0006396">
    <property type="term" value="P:RNA processing"/>
    <property type="evidence" value="ECO:0007669"/>
    <property type="project" value="InterPro"/>
</dbReference>
<dbReference type="PROSITE" id="PS50142">
    <property type="entry name" value="RNASE_3_2"/>
    <property type="match status" value="1"/>
</dbReference>
<dbReference type="GO" id="GO:0004525">
    <property type="term" value="F:ribonuclease III activity"/>
    <property type="evidence" value="ECO:0007669"/>
    <property type="project" value="InterPro"/>
</dbReference>
<dbReference type="InterPro" id="IPR000999">
    <property type="entry name" value="RNase_III_dom"/>
</dbReference>
<feature type="domain" description="RNase III" evidence="1">
    <location>
        <begin position="51"/>
        <end position="114"/>
    </location>
</feature>
<dbReference type="Gene3D" id="1.10.1520.10">
    <property type="entry name" value="Ribonuclease III domain"/>
    <property type="match status" value="1"/>
</dbReference>
<dbReference type="EMBL" id="KV423945">
    <property type="protein sequence ID" value="KZT58954.1"/>
    <property type="molecule type" value="Genomic_DNA"/>
</dbReference>
<dbReference type="InParanoid" id="A0A165H7K0"/>
<gene>
    <name evidence="2" type="ORF">CALCODRAFT_516379</name>
</gene>
<proteinExistence type="predicted"/>
<sequence length="154" mass="16995">MSFPSLPALAPARLSQVYGHPDNAGMAQEAFNYMRISVTRWLSRFPGLASNRGQFNAIHSTLASTRQLCVYAELYGMGAKVILPPGANPDGRKSDKVLSQAFKAYAWGIYYDCGGQPALDEWIARFLDYYRQANPYTDWVIAINNFVAASSSTA</sequence>
<evidence type="ECO:0000313" key="3">
    <source>
        <dbReference type="Proteomes" id="UP000076842"/>
    </source>
</evidence>
<dbReference type="SUPFAM" id="SSF69065">
    <property type="entry name" value="RNase III domain-like"/>
    <property type="match status" value="1"/>
</dbReference>
<dbReference type="AlphaFoldDB" id="A0A165H7K0"/>
<reference evidence="2 3" key="1">
    <citation type="journal article" date="2016" name="Mol. Biol. Evol.">
        <title>Comparative Genomics of Early-Diverging Mushroom-Forming Fungi Provides Insights into the Origins of Lignocellulose Decay Capabilities.</title>
        <authorList>
            <person name="Nagy L.G."/>
            <person name="Riley R."/>
            <person name="Tritt A."/>
            <person name="Adam C."/>
            <person name="Daum C."/>
            <person name="Floudas D."/>
            <person name="Sun H."/>
            <person name="Yadav J.S."/>
            <person name="Pangilinan J."/>
            <person name="Larsson K.H."/>
            <person name="Matsuura K."/>
            <person name="Barry K."/>
            <person name="Labutti K."/>
            <person name="Kuo R."/>
            <person name="Ohm R.A."/>
            <person name="Bhattacharya S.S."/>
            <person name="Shirouzu T."/>
            <person name="Yoshinaga Y."/>
            <person name="Martin F.M."/>
            <person name="Grigoriev I.V."/>
            <person name="Hibbett D.S."/>
        </authorList>
    </citation>
    <scope>NUCLEOTIDE SEQUENCE [LARGE SCALE GENOMIC DNA]</scope>
    <source>
        <strain evidence="2 3">HHB12733</strain>
    </source>
</reference>